<comment type="similarity">
    <text evidence="1 7">Belongs to the thioredoxin family.</text>
</comment>
<feature type="domain" description="Thioredoxin" evidence="10">
    <location>
        <begin position="1"/>
        <end position="101"/>
    </location>
</feature>
<dbReference type="eggNOG" id="COG3118">
    <property type="taxonomic scope" value="Bacteria"/>
</dbReference>
<dbReference type="OrthoDB" id="9790390at2"/>
<evidence type="ECO:0000256" key="2">
    <source>
        <dbReference type="ARBA" id="ARBA00022448"/>
    </source>
</evidence>
<dbReference type="SUPFAM" id="SSF52833">
    <property type="entry name" value="Thioredoxin-like"/>
    <property type="match status" value="1"/>
</dbReference>
<evidence type="ECO:0000256" key="3">
    <source>
        <dbReference type="ARBA" id="ARBA00022982"/>
    </source>
</evidence>
<dbReference type="Pfam" id="PF00085">
    <property type="entry name" value="Thioredoxin"/>
    <property type="match status" value="1"/>
</dbReference>
<dbReference type="PROSITE" id="PS51352">
    <property type="entry name" value="THIOREDOXIN_2"/>
    <property type="match status" value="1"/>
</dbReference>
<keyword evidence="12" id="KW-1185">Reference proteome</keyword>
<dbReference type="EMBL" id="AAWS01000017">
    <property type="protein sequence ID" value="EAY28205.1"/>
    <property type="molecule type" value="Genomic_DNA"/>
</dbReference>
<dbReference type="GO" id="GO:0015035">
    <property type="term" value="F:protein-disulfide reductase activity"/>
    <property type="evidence" value="ECO:0007669"/>
    <property type="project" value="UniProtKB-UniRule"/>
</dbReference>
<keyword evidence="4 9" id="KW-1015">Disulfide bond</keyword>
<dbReference type="InterPro" id="IPR013766">
    <property type="entry name" value="Thioredoxin_domain"/>
</dbReference>
<dbReference type="PANTHER" id="PTHR45663:SF11">
    <property type="entry name" value="GEO12009P1"/>
    <property type="match status" value="1"/>
</dbReference>
<feature type="active site" description="Nucleophile" evidence="8">
    <location>
        <position position="28"/>
    </location>
</feature>
<keyword evidence="5 9" id="KW-0676">Redox-active center</keyword>
<keyword evidence="3" id="KW-0249">Electron transport</keyword>
<evidence type="ECO:0000256" key="7">
    <source>
        <dbReference type="PIRNR" id="PIRNR000077"/>
    </source>
</evidence>
<evidence type="ECO:0000256" key="8">
    <source>
        <dbReference type="PIRSR" id="PIRSR000077-1"/>
    </source>
</evidence>
<dbReference type="AlphaFoldDB" id="A1ZN24"/>
<dbReference type="PANTHER" id="PTHR45663">
    <property type="entry name" value="GEO12009P1"/>
    <property type="match status" value="1"/>
</dbReference>
<dbReference type="PIRSF" id="PIRSF000077">
    <property type="entry name" value="Thioredoxin"/>
    <property type="match status" value="1"/>
</dbReference>
<name>A1ZN24_MICM2</name>
<evidence type="ECO:0000256" key="1">
    <source>
        <dbReference type="ARBA" id="ARBA00008987"/>
    </source>
</evidence>
<sequence>MKKSFHDLITTHTIPVLVDFYADWCAPCQTMAPVLKALATELDSKIKIIKIDVEKNQPIVQKYQVQNIPAFILFYQGNALWRQSGAMSMDDLKHRIEQILTKK</sequence>
<dbReference type="GO" id="GO:0005829">
    <property type="term" value="C:cytosol"/>
    <property type="evidence" value="ECO:0007669"/>
    <property type="project" value="TreeGrafter"/>
</dbReference>
<feature type="site" description="Deprotonates C-terminal active site Cys" evidence="8">
    <location>
        <position position="19"/>
    </location>
</feature>
<evidence type="ECO:0000256" key="6">
    <source>
        <dbReference type="NCBIfam" id="TIGR01068"/>
    </source>
</evidence>
<dbReference type="PRINTS" id="PR00421">
    <property type="entry name" value="THIOREDOXIN"/>
</dbReference>
<evidence type="ECO:0000256" key="4">
    <source>
        <dbReference type="ARBA" id="ARBA00023157"/>
    </source>
</evidence>
<dbReference type="InterPro" id="IPR036249">
    <property type="entry name" value="Thioredoxin-like_sf"/>
</dbReference>
<reference evidence="11 12" key="1">
    <citation type="submission" date="2007-01" db="EMBL/GenBank/DDBJ databases">
        <authorList>
            <person name="Haygood M."/>
            <person name="Podell S."/>
            <person name="Anderson C."/>
            <person name="Hopkinson B."/>
            <person name="Roe K."/>
            <person name="Barbeau K."/>
            <person name="Gaasterland T."/>
            <person name="Ferriera S."/>
            <person name="Johnson J."/>
            <person name="Kravitz S."/>
            <person name="Beeson K."/>
            <person name="Sutton G."/>
            <person name="Rogers Y.-H."/>
            <person name="Friedman R."/>
            <person name="Frazier M."/>
            <person name="Venter J.C."/>
        </authorList>
    </citation>
    <scope>NUCLEOTIDE SEQUENCE [LARGE SCALE GENOMIC DNA]</scope>
    <source>
        <strain evidence="11 12">ATCC 23134</strain>
    </source>
</reference>
<dbReference type="InterPro" id="IPR005746">
    <property type="entry name" value="Thioredoxin"/>
</dbReference>
<comment type="caution">
    <text evidence="11">The sequence shown here is derived from an EMBL/GenBank/DDBJ whole genome shotgun (WGS) entry which is preliminary data.</text>
</comment>
<dbReference type="PROSITE" id="PS00194">
    <property type="entry name" value="THIOREDOXIN_1"/>
    <property type="match status" value="1"/>
</dbReference>
<evidence type="ECO:0000313" key="11">
    <source>
        <dbReference type="EMBL" id="EAY28205.1"/>
    </source>
</evidence>
<feature type="disulfide bond" description="Redox-active" evidence="9">
    <location>
        <begin position="25"/>
        <end position="28"/>
    </location>
</feature>
<evidence type="ECO:0000256" key="5">
    <source>
        <dbReference type="ARBA" id="ARBA00023284"/>
    </source>
</evidence>
<dbReference type="InterPro" id="IPR017937">
    <property type="entry name" value="Thioredoxin_CS"/>
</dbReference>
<evidence type="ECO:0000313" key="12">
    <source>
        <dbReference type="Proteomes" id="UP000004095"/>
    </source>
</evidence>
<evidence type="ECO:0000256" key="9">
    <source>
        <dbReference type="PIRSR" id="PIRSR000077-4"/>
    </source>
</evidence>
<dbReference type="Proteomes" id="UP000004095">
    <property type="component" value="Unassembled WGS sequence"/>
</dbReference>
<dbReference type="RefSeq" id="WP_002698377.1">
    <property type="nucleotide sequence ID" value="NZ_AAWS01000017.1"/>
</dbReference>
<gene>
    <name evidence="11" type="ORF">M23134_03466</name>
</gene>
<evidence type="ECO:0000259" key="10">
    <source>
        <dbReference type="PROSITE" id="PS51352"/>
    </source>
</evidence>
<dbReference type="NCBIfam" id="TIGR01068">
    <property type="entry name" value="thioredoxin"/>
    <property type="match status" value="1"/>
</dbReference>
<organism evidence="11 12">
    <name type="scientific">Microscilla marina ATCC 23134</name>
    <dbReference type="NCBI Taxonomy" id="313606"/>
    <lineage>
        <taxon>Bacteria</taxon>
        <taxon>Pseudomonadati</taxon>
        <taxon>Bacteroidota</taxon>
        <taxon>Cytophagia</taxon>
        <taxon>Cytophagales</taxon>
        <taxon>Microscillaceae</taxon>
        <taxon>Microscilla</taxon>
    </lineage>
</organism>
<protein>
    <recommendedName>
        <fullName evidence="6 7">Thioredoxin</fullName>
    </recommendedName>
</protein>
<accession>A1ZN24</accession>
<dbReference type="FunFam" id="3.40.30.10:FF:000001">
    <property type="entry name" value="Thioredoxin"/>
    <property type="match status" value="1"/>
</dbReference>
<dbReference type="Gene3D" id="3.40.30.10">
    <property type="entry name" value="Glutaredoxin"/>
    <property type="match status" value="1"/>
</dbReference>
<feature type="active site" description="Nucleophile" evidence="8">
    <location>
        <position position="25"/>
    </location>
</feature>
<dbReference type="GO" id="GO:0045454">
    <property type="term" value="P:cell redox homeostasis"/>
    <property type="evidence" value="ECO:0007669"/>
    <property type="project" value="TreeGrafter"/>
</dbReference>
<feature type="site" description="Contributes to redox potential value" evidence="8">
    <location>
        <position position="26"/>
    </location>
</feature>
<keyword evidence="2" id="KW-0813">Transport</keyword>
<proteinExistence type="inferred from homology"/>
<dbReference type="CDD" id="cd02947">
    <property type="entry name" value="TRX_family"/>
    <property type="match status" value="1"/>
</dbReference>
<feature type="site" description="Deprotonates C-terminal active site Cys" evidence="8">
    <location>
        <position position="27"/>
    </location>
</feature>